<protein>
    <submittedName>
        <fullName evidence="2">Uncharacterized protein</fullName>
    </submittedName>
</protein>
<sequence length="161" mass="18433">MAKGQKIVLPACRGHLPIAPPPSSAPPRFPTACRRRRNPTSHIEKWWRAGCEAASPHHFCRLPQKQDAQVHLLYAFQYIYFPMLDPGGASSCWLELGCKRVDGSMPHKHWCSTFFLLCVLICFLLIFSLRDTEKSLKHVVPGVHTICYPRMYVYSFSLQMC</sequence>
<gene>
    <name evidence="2" type="primary">LOC125512661</name>
</gene>
<dbReference type="EnsemblPlants" id="TuG1812G0600003587.01.T02">
    <property type="protein sequence ID" value="TuG1812G0600003587.01.T02"/>
    <property type="gene ID" value="TuG1812G0600003587.01"/>
</dbReference>
<dbReference type="AlphaFoldDB" id="A0A8R7QWT5"/>
<dbReference type="Gramene" id="TuG1812G0600003587.01.T02">
    <property type="protein sequence ID" value="TuG1812G0600003587.01.T02"/>
    <property type="gene ID" value="TuG1812G0600003587.01"/>
</dbReference>
<name>A0A8R7QWT5_TRIUA</name>
<evidence type="ECO:0000313" key="2">
    <source>
        <dbReference type="EnsemblPlants" id="TuG1812G0600003587.01.T02"/>
    </source>
</evidence>
<reference evidence="2" key="2">
    <citation type="submission" date="2018-03" db="EMBL/GenBank/DDBJ databases">
        <title>The Triticum urartu genome reveals the dynamic nature of wheat genome evolution.</title>
        <authorList>
            <person name="Ling H."/>
            <person name="Ma B."/>
            <person name="Shi X."/>
            <person name="Liu H."/>
            <person name="Dong L."/>
            <person name="Sun H."/>
            <person name="Cao Y."/>
            <person name="Gao Q."/>
            <person name="Zheng S."/>
            <person name="Li Y."/>
            <person name="Yu Y."/>
            <person name="Du H."/>
            <person name="Qi M."/>
            <person name="Li Y."/>
            <person name="Yu H."/>
            <person name="Cui Y."/>
            <person name="Wang N."/>
            <person name="Chen C."/>
            <person name="Wu H."/>
            <person name="Zhao Y."/>
            <person name="Zhang J."/>
            <person name="Li Y."/>
            <person name="Zhou W."/>
            <person name="Zhang B."/>
            <person name="Hu W."/>
            <person name="Eijk M."/>
            <person name="Tang J."/>
            <person name="Witsenboer H."/>
            <person name="Zhao S."/>
            <person name="Li Z."/>
            <person name="Zhang A."/>
            <person name="Wang D."/>
            <person name="Liang C."/>
        </authorList>
    </citation>
    <scope>NUCLEOTIDE SEQUENCE [LARGE SCALE GENOMIC DNA]</scope>
    <source>
        <strain evidence="2">cv. G1812</strain>
    </source>
</reference>
<accession>A0A8R7QWT5</accession>
<reference evidence="2" key="3">
    <citation type="submission" date="2022-06" db="UniProtKB">
        <authorList>
            <consortium name="EnsemblPlants"/>
        </authorList>
    </citation>
    <scope>IDENTIFICATION</scope>
</reference>
<organism evidence="2 3">
    <name type="scientific">Triticum urartu</name>
    <name type="common">Red wild einkorn</name>
    <name type="synonym">Crithodium urartu</name>
    <dbReference type="NCBI Taxonomy" id="4572"/>
    <lineage>
        <taxon>Eukaryota</taxon>
        <taxon>Viridiplantae</taxon>
        <taxon>Streptophyta</taxon>
        <taxon>Embryophyta</taxon>
        <taxon>Tracheophyta</taxon>
        <taxon>Spermatophyta</taxon>
        <taxon>Magnoliopsida</taxon>
        <taxon>Liliopsida</taxon>
        <taxon>Poales</taxon>
        <taxon>Poaceae</taxon>
        <taxon>BOP clade</taxon>
        <taxon>Pooideae</taxon>
        <taxon>Triticodae</taxon>
        <taxon>Triticeae</taxon>
        <taxon>Triticinae</taxon>
        <taxon>Triticum</taxon>
    </lineage>
</organism>
<evidence type="ECO:0000313" key="3">
    <source>
        <dbReference type="Proteomes" id="UP000015106"/>
    </source>
</evidence>
<proteinExistence type="predicted"/>
<keyword evidence="1" id="KW-0472">Membrane</keyword>
<evidence type="ECO:0000256" key="1">
    <source>
        <dbReference type="SAM" id="Phobius"/>
    </source>
</evidence>
<feature type="transmembrane region" description="Helical" evidence="1">
    <location>
        <begin position="109"/>
        <end position="129"/>
    </location>
</feature>
<keyword evidence="1" id="KW-1133">Transmembrane helix</keyword>
<keyword evidence="3" id="KW-1185">Reference proteome</keyword>
<keyword evidence="1" id="KW-0812">Transmembrane</keyword>
<reference evidence="3" key="1">
    <citation type="journal article" date="2013" name="Nature">
        <title>Draft genome of the wheat A-genome progenitor Triticum urartu.</title>
        <authorList>
            <person name="Ling H.Q."/>
            <person name="Zhao S."/>
            <person name="Liu D."/>
            <person name="Wang J."/>
            <person name="Sun H."/>
            <person name="Zhang C."/>
            <person name="Fan H."/>
            <person name="Li D."/>
            <person name="Dong L."/>
            <person name="Tao Y."/>
            <person name="Gao C."/>
            <person name="Wu H."/>
            <person name="Li Y."/>
            <person name="Cui Y."/>
            <person name="Guo X."/>
            <person name="Zheng S."/>
            <person name="Wang B."/>
            <person name="Yu K."/>
            <person name="Liang Q."/>
            <person name="Yang W."/>
            <person name="Lou X."/>
            <person name="Chen J."/>
            <person name="Feng M."/>
            <person name="Jian J."/>
            <person name="Zhang X."/>
            <person name="Luo G."/>
            <person name="Jiang Y."/>
            <person name="Liu J."/>
            <person name="Wang Z."/>
            <person name="Sha Y."/>
            <person name="Zhang B."/>
            <person name="Wu H."/>
            <person name="Tang D."/>
            <person name="Shen Q."/>
            <person name="Xue P."/>
            <person name="Zou S."/>
            <person name="Wang X."/>
            <person name="Liu X."/>
            <person name="Wang F."/>
            <person name="Yang Y."/>
            <person name="An X."/>
            <person name="Dong Z."/>
            <person name="Zhang K."/>
            <person name="Zhang X."/>
            <person name="Luo M.C."/>
            <person name="Dvorak J."/>
            <person name="Tong Y."/>
            <person name="Wang J."/>
            <person name="Yang H."/>
            <person name="Li Z."/>
            <person name="Wang D."/>
            <person name="Zhang A."/>
            <person name="Wang J."/>
        </authorList>
    </citation>
    <scope>NUCLEOTIDE SEQUENCE</scope>
    <source>
        <strain evidence="3">cv. G1812</strain>
    </source>
</reference>
<dbReference type="Proteomes" id="UP000015106">
    <property type="component" value="Chromosome 6"/>
</dbReference>